<keyword evidence="5" id="KW-1185">Reference proteome</keyword>
<feature type="domain" description="C2H2-type" evidence="3">
    <location>
        <begin position="392"/>
        <end position="428"/>
    </location>
</feature>
<feature type="region of interest" description="Disordered" evidence="2">
    <location>
        <begin position="343"/>
        <end position="369"/>
    </location>
</feature>
<dbReference type="Proteomes" id="UP000094285">
    <property type="component" value="Unassembled WGS sequence"/>
</dbReference>
<evidence type="ECO:0000313" key="4">
    <source>
        <dbReference type="EMBL" id="ODV80874.1"/>
    </source>
</evidence>
<dbReference type="Gene3D" id="3.30.160.60">
    <property type="entry name" value="Classic Zinc Finger"/>
    <property type="match status" value="1"/>
</dbReference>
<feature type="compositionally biased region" description="Low complexity" evidence="2">
    <location>
        <begin position="69"/>
        <end position="81"/>
    </location>
</feature>
<reference evidence="5" key="1">
    <citation type="submission" date="2016-05" db="EMBL/GenBank/DDBJ databases">
        <title>Comparative genomics of biotechnologically important yeasts.</title>
        <authorList>
            <consortium name="DOE Joint Genome Institute"/>
            <person name="Riley R."/>
            <person name="Haridas S."/>
            <person name="Wolfe K.H."/>
            <person name="Lopes M.R."/>
            <person name="Hittinger C.T."/>
            <person name="Goker M."/>
            <person name="Salamov A."/>
            <person name="Wisecaver J."/>
            <person name="Long T.M."/>
            <person name="Aerts A.L."/>
            <person name="Barry K."/>
            <person name="Choi C."/>
            <person name="Clum A."/>
            <person name="Coughlan A.Y."/>
            <person name="Deshpande S."/>
            <person name="Douglass A.P."/>
            <person name="Hanson S.J."/>
            <person name="Klenk H.-P."/>
            <person name="Labutti K."/>
            <person name="Lapidus A."/>
            <person name="Lindquist E."/>
            <person name="Lipzen A."/>
            <person name="Meier-Kolthoff J.P."/>
            <person name="Ohm R.A."/>
            <person name="Otillar R.P."/>
            <person name="Pangilinan J."/>
            <person name="Peng Y."/>
            <person name="Rokas A."/>
            <person name="Rosa C.A."/>
            <person name="Scheuner C."/>
            <person name="Sibirny A.A."/>
            <person name="Slot J.C."/>
            <person name="Stielow J.B."/>
            <person name="Sun H."/>
            <person name="Kurtzman C.P."/>
            <person name="Blackwell M."/>
            <person name="Grigoriev I.V."/>
            <person name="Jeffries T.W."/>
        </authorList>
    </citation>
    <scope>NUCLEOTIDE SEQUENCE [LARGE SCALE GENOMIC DNA]</scope>
    <source>
        <strain evidence="5">NRRL Y-17324</strain>
    </source>
</reference>
<protein>
    <recommendedName>
        <fullName evidence="3">C2H2-type domain-containing protein</fullName>
    </recommendedName>
</protein>
<dbReference type="AlphaFoldDB" id="A0A1E4SMW8"/>
<sequence>MTSVVLPSLKRSITDIMDEELYQLPNSPIQVNSFQHSHLPSQQLASQPQRSDSPKLGFNGSPAASHAQLYSHPNTSNSSSLSNFLNIPDSFLDYKHNPAPNTSAPVYDSNAMDVDMQYSQPRINPFTDYANPDSLNTTPPQDSQLYYPPLPQQFPTKPDRRRRITFLDEDQANNKKDDDYLLYNPDIQPSQLINNKFWNDDLSPLFVPPNQFNQAGNPNDYSQQFLNANNNIIPGYENDYLSMDAFDEDVEEELSDDDEDDSKYFHVDDEFDQLVMNHNGENYNETDVNMNFMDLDDYLKPATNTVNMSNIEQQGLNANDIKHEDFFNIKQEELKAPNAIISSNTQQESLNMEDDQQFLSDEDEDEEEKSLNTRVSLPHMSAAEISANNPTHACDLINPSTGVPCHKQFSRPYDLIRHQETIHASKKKIFRCVICEGRMNGGAGNGKLKTFSRGDALSRHIKVKHGLVGKEALDLINEAKDNVEYVSV</sequence>
<dbReference type="OrthoDB" id="7295497at2759"/>
<gene>
    <name evidence="4" type="ORF">CANTADRAFT_177540</name>
</gene>
<keyword evidence="1" id="KW-0863">Zinc-finger</keyword>
<feature type="compositionally biased region" description="Acidic residues" evidence="2">
    <location>
        <begin position="351"/>
        <end position="368"/>
    </location>
</feature>
<keyword evidence="1" id="KW-0862">Zinc</keyword>
<dbReference type="EMBL" id="KV453910">
    <property type="protein sequence ID" value="ODV80874.1"/>
    <property type="molecule type" value="Genomic_DNA"/>
</dbReference>
<feature type="region of interest" description="Disordered" evidence="2">
    <location>
        <begin position="32"/>
        <end position="81"/>
    </location>
</feature>
<dbReference type="GO" id="GO:0008270">
    <property type="term" value="F:zinc ion binding"/>
    <property type="evidence" value="ECO:0007669"/>
    <property type="project" value="UniProtKB-KW"/>
</dbReference>
<dbReference type="InterPro" id="IPR013087">
    <property type="entry name" value="Znf_C2H2_type"/>
</dbReference>
<evidence type="ECO:0000256" key="1">
    <source>
        <dbReference type="PROSITE-ProRule" id="PRU00042"/>
    </source>
</evidence>
<dbReference type="PROSITE" id="PS50157">
    <property type="entry name" value="ZINC_FINGER_C2H2_2"/>
    <property type="match status" value="1"/>
</dbReference>
<dbReference type="STRING" id="984487.A0A1E4SMW8"/>
<organism evidence="4 5">
    <name type="scientific">Suhomyces tanzawaensis NRRL Y-17324</name>
    <dbReference type="NCBI Taxonomy" id="984487"/>
    <lineage>
        <taxon>Eukaryota</taxon>
        <taxon>Fungi</taxon>
        <taxon>Dikarya</taxon>
        <taxon>Ascomycota</taxon>
        <taxon>Saccharomycotina</taxon>
        <taxon>Pichiomycetes</taxon>
        <taxon>Debaryomycetaceae</taxon>
        <taxon>Suhomyces</taxon>
    </lineage>
</organism>
<feature type="region of interest" description="Disordered" evidence="2">
    <location>
        <begin position="122"/>
        <end position="160"/>
    </location>
</feature>
<name>A0A1E4SMW8_9ASCO</name>
<accession>A0A1E4SMW8</accession>
<evidence type="ECO:0000313" key="5">
    <source>
        <dbReference type="Proteomes" id="UP000094285"/>
    </source>
</evidence>
<dbReference type="GeneID" id="30980501"/>
<keyword evidence="1" id="KW-0479">Metal-binding</keyword>
<evidence type="ECO:0000259" key="3">
    <source>
        <dbReference type="PROSITE" id="PS50157"/>
    </source>
</evidence>
<dbReference type="RefSeq" id="XP_020065996.1">
    <property type="nucleotide sequence ID" value="XM_020206364.1"/>
</dbReference>
<proteinExistence type="predicted"/>
<evidence type="ECO:0000256" key="2">
    <source>
        <dbReference type="SAM" id="MobiDB-lite"/>
    </source>
</evidence>
<feature type="compositionally biased region" description="Polar residues" evidence="2">
    <location>
        <begin position="32"/>
        <end position="51"/>
    </location>
</feature>